<dbReference type="GO" id="GO:0046872">
    <property type="term" value="F:metal ion binding"/>
    <property type="evidence" value="ECO:0007669"/>
    <property type="project" value="UniProtKB-KW"/>
</dbReference>
<feature type="non-terminal residue" evidence="6">
    <location>
        <position position="190"/>
    </location>
</feature>
<keyword evidence="4" id="KW-0129">CBS domain</keyword>
<dbReference type="InterPro" id="IPR000644">
    <property type="entry name" value="CBS_dom"/>
</dbReference>
<evidence type="ECO:0000256" key="3">
    <source>
        <dbReference type="ARBA" id="ARBA00023002"/>
    </source>
</evidence>
<dbReference type="GO" id="GO:0003938">
    <property type="term" value="F:IMP dehydrogenase activity"/>
    <property type="evidence" value="ECO:0007669"/>
    <property type="project" value="InterPro"/>
</dbReference>
<comment type="similarity">
    <text evidence="1">Belongs to the IMPDH/GMPR family.</text>
</comment>
<dbReference type="PROSITE" id="PS51371">
    <property type="entry name" value="CBS"/>
    <property type="match status" value="2"/>
</dbReference>
<accession>X1JU41</accession>
<evidence type="ECO:0000313" key="6">
    <source>
        <dbReference type="EMBL" id="GAH81789.1"/>
    </source>
</evidence>
<comment type="caution">
    <text evidence="6">The sequence shown here is derived from an EMBL/GenBank/DDBJ whole genome shotgun (WGS) entry which is preliminary data.</text>
</comment>
<dbReference type="SUPFAM" id="SSF54631">
    <property type="entry name" value="CBS-domain pair"/>
    <property type="match status" value="1"/>
</dbReference>
<dbReference type="Pfam" id="PF00571">
    <property type="entry name" value="CBS"/>
    <property type="match status" value="2"/>
</dbReference>
<reference evidence="6" key="1">
    <citation type="journal article" date="2014" name="Front. Microbiol.">
        <title>High frequency of phylogenetically diverse reductive dehalogenase-homologous genes in deep subseafloor sedimentary metagenomes.</title>
        <authorList>
            <person name="Kawai M."/>
            <person name="Futagami T."/>
            <person name="Toyoda A."/>
            <person name="Takaki Y."/>
            <person name="Nishi S."/>
            <person name="Hori S."/>
            <person name="Arai W."/>
            <person name="Tsubouchi T."/>
            <person name="Morono Y."/>
            <person name="Uchiyama I."/>
            <person name="Ito T."/>
            <person name="Fujiyama A."/>
            <person name="Inagaki F."/>
            <person name="Takami H."/>
        </authorList>
    </citation>
    <scope>NUCLEOTIDE SEQUENCE</scope>
    <source>
        <strain evidence="6">Expedition CK06-06</strain>
    </source>
</reference>
<evidence type="ECO:0000256" key="2">
    <source>
        <dbReference type="ARBA" id="ARBA00022723"/>
    </source>
</evidence>
<feature type="domain" description="CBS" evidence="5">
    <location>
        <begin position="71"/>
        <end position="128"/>
    </location>
</feature>
<dbReference type="InterPro" id="IPR005990">
    <property type="entry name" value="IMP_DH"/>
</dbReference>
<dbReference type="InterPro" id="IPR001093">
    <property type="entry name" value="IMP_DH_GMPRt"/>
</dbReference>
<evidence type="ECO:0000259" key="5">
    <source>
        <dbReference type="PROSITE" id="PS51371"/>
    </source>
</evidence>
<dbReference type="InterPro" id="IPR013785">
    <property type="entry name" value="Aldolase_TIM"/>
</dbReference>
<dbReference type="AlphaFoldDB" id="X1JU41"/>
<evidence type="ECO:0000256" key="4">
    <source>
        <dbReference type="ARBA" id="ARBA00023122"/>
    </source>
</evidence>
<dbReference type="FunFam" id="3.20.20.70:FF:000424">
    <property type="entry name" value="Inosine-5'-monophosphate dehydrogenase 2"/>
    <property type="match status" value="1"/>
</dbReference>
<dbReference type="GO" id="GO:0006183">
    <property type="term" value="P:GTP biosynthetic process"/>
    <property type="evidence" value="ECO:0007669"/>
    <property type="project" value="TreeGrafter"/>
</dbReference>
<dbReference type="PANTHER" id="PTHR11911">
    <property type="entry name" value="INOSINE-5-MONOPHOSPHATE DEHYDROGENASE RELATED"/>
    <property type="match status" value="1"/>
</dbReference>
<dbReference type="SUPFAM" id="SSF51412">
    <property type="entry name" value="Inosine monophosphate dehydrogenase (IMPDH)"/>
    <property type="match status" value="1"/>
</dbReference>
<dbReference type="SMART" id="SM01240">
    <property type="entry name" value="IMPDH"/>
    <property type="match status" value="1"/>
</dbReference>
<protein>
    <recommendedName>
        <fullName evidence="5">CBS domain-containing protein</fullName>
    </recommendedName>
</protein>
<dbReference type="PANTHER" id="PTHR11911:SF111">
    <property type="entry name" value="INOSINE-5'-MONOPHOSPHATE DEHYDROGENASE"/>
    <property type="match status" value="1"/>
</dbReference>
<dbReference type="Pfam" id="PF00478">
    <property type="entry name" value="IMPDH"/>
    <property type="match status" value="1"/>
</dbReference>
<name>X1JU41_9ZZZZ</name>
<proteinExistence type="inferred from homology"/>
<dbReference type="EMBL" id="BARU01043482">
    <property type="protein sequence ID" value="GAH81789.1"/>
    <property type="molecule type" value="Genomic_DNA"/>
</dbReference>
<keyword evidence="3" id="KW-0560">Oxidoreductase</keyword>
<dbReference type="CDD" id="cd04601">
    <property type="entry name" value="CBS_pair_IMPDH"/>
    <property type="match status" value="1"/>
</dbReference>
<dbReference type="SMART" id="SM00116">
    <property type="entry name" value="CBS"/>
    <property type="match status" value="2"/>
</dbReference>
<dbReference type="Gene3D" id="3.20.20.70">
    <property type="entry name" value="Aldolase class I"/>
    <property type="match status" value="1"/>
</dbReference>
<feature type="domain" description="CBS" evidence="5">
    <location>
        <begin position="12"/>
        <end position="70"/>
    </location>
</feature>
<feature type="non-terminal residue" evidence="6">
    <location>
        <position position="1"/>
    </location>
</feature>
<organism evidence="6">
    <name type="scientific">marine sediment metagenome</name>
    <dbReference type="NCBI Taxonomy" id="412755"/>
    <lineage>
        <taxon>unclassified sequences</taxon>
        <taxon>metagenomes</taxon>
        <taxon>ecological metagenomes</taxon>
    </lineage>
</organism>
<dbReference type="InterPro" id="IPR046342">
    <property type="entry name" value="CBS_dom_sf"/>
</dbReference>
<gene>
    <name evidence="6" type="ORF">S03H2_66565</name>
</gene>
<evidence type="ECO:0000256" key="1">
    <source>
        <dbReference type="ARBA" id="ARBA00005502"/>
    </source>
</evidence>
<keyword evidence="2" id="KW-0479">Metal-binding</keyword>
<sequence>EVEKVKRSENGIIVDPVTLPPDASTATARERMAQHNVSGFPIVREDGRLVGILTRRDMKFVASDSPIREVMTATNLVTAAPDTTLDDAEKVLNEHKVEKLLLVDSEGKLAGLITMRDIDMLRQFPRSCKDPRGRLRVGAAVGVHDYERIEMLIAADVDVIVVDTAHGHSENVVRTLEKVKSDHEIDVIAG</sequence>